<evidence type="ECO:0000313" key="1">
    <source>
        <dbReference type="EMBL" id="RBO98131.1"/>
    </source>
</evidence>
<dbReference type="Proteomes" id="UP000252254">
    <property type="component" value="Unassembled WGS sequence"/>
</dbReference>
<name>A0A366E6W1_9BACI</name>
<sequence>MKRQRSKILIGLLAIIPLLLFAYSGMTSNNQSTKQLSTNVAANKNEDVHIKDQEDVQATKTELTLSHEKIVEKTSAFMDILVQETDQQYKVKGMSTKQALIKAFNDVASSEVAKKYVDVYYNEKDDGLYIVPTELPPWFVADQDYQKEKISDNKYRIQQSNQSDLYGNYEIELELSYVQQKWKITSVNYNYQNDDTIDSNQAI</sequence>
<protein>
    <submittedName>
        <fullName evidence="1">Uncharacterized protein</fullName>
    </submittedName>
</protein>
<dbReference type="RefSeq" id="WP_113869000.1">
    <property type="nucleotide sequence ID" value="NZ_BAABQN010000014.1"/>
</dbReference>
<dbReference type="EMBL" id="QNRI01000006">
    <property type="protein sequence ID" value="RBO98131.1"/>
    <property type="molecule type" value="Genomic_DNA"/>
</dbReference>
<accession>A0A366E6W1</accession>
<keyword evidence="2" id="KW-1185">Reference proteome</keyword>
<comment type="caution">
    <text evidence="1">The sequence shown here is derived from an EMBL/GenBank/DDBJ whole genome shotgun (WGS) entry which is preliminary data.</text>
</comment>
<dbReference type="OrthoDB" id="2880030at2"/>
<reference evidence="1 2" key="1">
    <citation type="submission" date="2018-06" db="EMBL/GenBank/DDBJ databases">
        <title>Genomic Encyclopedia of Type Strains, Phase IV (KMG-IV): sequencing the most valuable type-strain genomes for metagenomic binning, comparative biology and taxonomic classification.</title>
        <authorList>
            <person name="Goeker M."/>
        </authorList>
    </citation>
    <scope>NUCLEOTIDE SEQUENCE [LARGE SCALE GENOMIC DNA]</scope>
    <source>
        <strain evidence="1 2">DSM 15140</strain>
    </source>
</reference>
<proteinExistence type="predicted"/>
<dbReference type="STRING" id="200904.GCA_900168775_00972"/>
<evidence type="ECO:0000313" key="2">
    <source>
        <dbReference type="Proteomes" id="UP000252254"/>
    </source>
</evidence>
<gene>
    <name evidence="1" type="ORF">DES48_106154</name>
</gene>
<dbReference type="AlphaFoldDB" id="A0A366E6W1"/>
<organism evidence="1 2">
    <name type="scientific">Paraliobacillus ryukyuensis</name>
    <dbReference type="NCBI Taxonomy" id="200904"/>
    <lineage>
        <taxon>Bacteria</taxon>
        <taxon>Bacillati</taxon>
        <taxon>Bacillota</taxon>
        <taxon>Bacilli</taxon>
        <taxon>Bacillales</taxon>
        <taxon>Bacillaceae</taxon>
        <taxon>Paraliobacillus</taxon>
    </lineage>
</organism>